<dbReference type="CDD" id="cd00740">
    <property type="entry name" value="MeTr"/>
    <property type="match status" value="1"/>
</dbReference>
<dbReference type="SUPFAM" id="SSF51717">
    <property type="entry name" value="Dihydropteroate synthetase-like"/>
    <property type="match status" value="1"/>
</dbReference>
<evidence type="ECO:0000256" key="4">
    <source>
        <dbReference type="ARBA" id="ARBA00022679"/>
    </source>
</evidence>
<reference evidence="14 15" key="2">
    <citation type="submission" date="2023-12" db="EMBL/GenBank/DDBJ databases">
        <title>Description of an unclassified Opitutus bacterium of Verrucomicrobiota.</title>
        <authorList>
            <person name="Zhang D.-F."/>
        </authorList>
    </citation>
    <scope>NUCLEOTIDE SEQUENCE [LARGE SCALE GENOMIC DNA]</scope>
    <source>
        <strain evidence="14 15">WL0086</strain>
    </source>
</reference>
<dbReference type="SUPFAM" id="SSF47644">
    <property type="entry name" value="Methionine synthase domain"/>
    <property type="match status" value="1"/>
</dbReference>
<dbReference type="PROSITE" id="PS50972">
    <property type="entry name" value="PTERIN_BINDING"/>
    <property type="match status" value="1"/>
</dbReference>
<evidence type="ECO:0000256" key="6">
    <source>
        <dbReference type="ARBA" id="ARBA00022737"/>
    </source>
</evidence>
<dbReference type="Pfam" id="PF00809">
    <property type="entry name" value="Pterin_bind"/>
    <property type="match status" value="1"/>
</dbReference>
<evidence type="ECO:0000259" key="10">
    <source>
        <dbReference type="PROSITE" id="PS50972"/>
    </source>
</evidence>
<dbReference type="InterPro" id="IPR050554">
    <property type="entry name" value="Met_Synthase/Corrinoid"/>
</dbReference>
<dbReference type="EC" id="2.1.1.13" evidence="8"/>
<comment type="cofactor">
    <cofactor evidence="8">
        <name>Zn(2+)</name>
        <dbReference type="ChEBI" id="CHEBI:29105"/>
    </cofactor>
</comment>
<dbReference type="EMBL" id="CP139781">
    <property type="protein sequence ID" value="WRQ89733.1"/>
    <property type="molecule type" value="Genomic_DNA"/>
</dbReference>
<feature type="compositionally biased region" description="Polar residues" evidence="9">
    <location>
        <begin position="596"/>
        <end position="610"/>
    </location>
</feature>
<sequence>MNAASSFLVVGERTNITGSPRFAKLLKAGDWDGCLAIAAQQVENGANIIDINVDEALIDGDATMVKFLNLIAAEPDIARVPIMLDSSKWSVLEAGLQCLQGKGIVNSISLKDGEETFLQRARLLMRYGAAAVVMAFDEDGQAASRDDKVRICTRAYQLLTGIGFPPEDIIFDPNILTVATGIEEHNNYAQDFFQATRIIKETLPHAKVSGGVSNVSFSFRGNNPVREAMHTAFLYHAIREGMDMAIVNAGMLGVYDEIEPTLRDLVDDVLLNRSDDATERLIEHAEALKASGANKTSSSTSNLNSDAWRKLSVEERLSHALVKGIDTFIEADTEACRTDPRFPRPLDIIEGPLMDGMKVVGDLFGAGKMFLPQVVKSARVMKKAVAYLTPFMEEEKARTLAAGGTARTQGKFLIATVKGDVHDIGKNIVGVVLACNNYEVVDMGVMVPCDKILAKAKEIGADVIGLSGLITPSLDEMVHVAQEMKRTGLDVPLLVGGATTSLAHTAVKIAPEYDHGVVHVLDASRVVNVVSALLSDTQKPVFLAENTTKQDKQRADFAARQNRKPLLPYATARTRAQTFDWDDVDIPTPAFLGTKTFGSDQRSAISSQLPQAPKADSRPLNTESFDGEAIRLEDIIPYIDWRPFFSTWELHGRFPDILTDEVVGTEATKLYADARAMLDRIVAEQRFRPRAIMGFYLANAVGDSVEIYRDDSRNEVLDTFHFLRQQQPKPDGQSNHCLADFIAPRHSGRLDYLGGFAVTAGPEVEAWSAEFKAAGDDYNAIMVQALGDRIAEAMAELCHKKARDFAGFGQSETLTMDEVIREKYRSIRPAPGYPACPDHTQKRQLWQLMDVEAATGIALTESCAMTPGSSVSGFYFAHPDSKYFAIGRLGKDQVTDYADRSGRPLAEVEKWLGPYLDY</sequence>
<evidence type="ECO:0000256" key="3">
    <source>
        <dbReference type="ARBA" id="ARBA00022628"/>
    </source>
</evidence>
<feature type="domain" description="B12-binding N-terminal" evidence="13">
    <location>
        <begin position="304"/>
        <end position="400"/>
    </location>
</feature>
<comment type="cofactor">
    <cofactor evidence="8">
        <name>methylcob(III)alamin</name>
        <dbReference type="ChEBI" id="CHEBI:28115"/>
    </cofactor>
</comment>
<dbReference type="Gene3D" id="3.20.20.20">
    <property type="entry name" value="Dihydropteroate synthase-like"/>
    <property type="match status" value="1"/>
</dbReference>
<keyword evidence="7 8" id="KW-0170">Cobalt</keyword>
<keyword evidence="8" id="KW-0862">Zinc</keyword>
<dbReference type="SMART" id="SM01018">
    <property type="entry name" value="B12-binding_2"/>
    <property type="match status" value="1"/>
</dbReference>
<keyword evidence="4 8" id="KW-0808">Transferase</keyword>
<name>A0ABZ1CE19_9BACT</name>
<dbReference type="SUPFAM" id="SSF56507">
    <property type="entry name" value="Methionine synthase activation domain-like"/>
    <property type="match status" value="1"/>
</dbReference>
<dbReference type="SUPFAM" id="SSF52242">
    <property type="entry name" value="Cobalamin (vitamin B12)-binding domain"/>
    <property type="match status" value="1"/>
</dbReference>
<dbReference type="Gene3D" id="3.10.196.10">
    <property type="entry name" value="Vitamin B12-dependent methionine synthase, activation domain"/>
    <property type="match status" value="1"/>
</dbReference>
<comment type="function">
    <text evidence="8">Catalyzes the transfer of a methyl group from methyl-cobalamin to homocysteine, yielding enzyme-bound cob(I)alamin and methionine. Subsequently, remethylates the cofactor using methyltetrahydrofolate.</text>
</comment>
<dbReference type="RefSeq" id="WP_324726156.1">
    <property type="nucleotide sequence ID" value="NZ_CP139781.1"/>
</dbReference>
<dbReference type="InterPro" id="IPR033706">
    <property type="entry name" value="Met_synthase_B12-bd"/>
</dbReference>
<dbReference type="Gene3D" id="3.40.50.280">
    <property type="entry name" value="Cobalamin-binding domain"/>
    <property type="match status" value="1"/>
</dbReference>
<evidence type="ECO:0000256" key="5">
    <source>
        <dbReference type="ARBA" id="ARBA00022723"/>
    </source>
</evidence>
<dbReference type="InterPro" id="IPR003759">
    <property type="entry name" value="Cbl-bd_cap"/>
</dbReference>
<dbReference type="Proteomes" id="UP000738431">
    <property type="component" value="Chromosome"/>
</dbReference>
<dbReference type="InterPro" id="IPR036594">
    <property type="entry name" value="Meth_synthase_dom"/>
</dbReference>
<dbReference type="Pfam" id="PF02310">
    <property type="entry name" value="B12-binding"/>
    <property type="match status" value="1"/>
</dbReference>
<dbReference type="PROSITE" id="PS51337">
    <property type="entry name" value="B12_BINDING_NTER"/>
    <property type="match status" value="1"/>
</dbReference>
<comment type="pathway">
    <text evidence="8">Amino-acid biosynthesis; L-methionine biosynthesis via de novo pathway; L-methionine from L-homocysteine (MetH route): step 1/1.</text>
</comment>
<dbReference type="PROSITE" id="PS50974">
    <property type="entry name" value="ADOMET_ACTIVATION"/>
    <property type="match status" value="1"/>
</dbReference>
<feature type="region of interest" description="Disordered" evidence="9">
    <location>
        <begin position="595"/>
        <end position="622"/>
    </location>
</feature>
<dbReference type="PIRSF" id="PIRSF000381">
    <property type="entry name" value="MetH"/>
    <property type="match status" value="1"/>
</dbReference>
<evidence type="ECO:0000256" key="9">
    <source>
        <dbReference type="SAM" id="MobiDB-lite"/>
    </source>
</evidence>
<feature type="domain" description="Pterin-binding" evidence="10">
    <location>
        <begin position="7"/>
        <end position="267"/>
    </location>
</feature>
<accession>A0ABZ1CE19</accession>
<dbReference type="PANTHER" id="PTHR45833">
    <property type="entry name" value="METHIONINE SYNTHASE"/>
    <property type="match status" value="1"/>
</dbReference>
<keyword evidence="3 8" id="KW-0846">Cobalamin</keyword>
<dbReference type="InterPro" id="IPR006158">
    <property type="entry name" value="Cobalamin-bd"/>
</dbReference>
<evidence type="ECO:0000256" key="8">
    <source>
        <dbReference type="PIRNR" id="PIRNR000381"/>
    </source>
</evidence>
<dbReference type="InterPro" id="IPR011005">
    <property type="entry name" value="Dihydropteroate_synth-like_sf"/>
</dbReference>
<keyword evidence="15" id="KW-1185">Reference proteome</keyword>
<comment type="domain">
    <text evidence="8">Modular enzyme with four functionally distinct domains. The isolated Hcy-binding domain catalyzes methyl transfer from free methylcobalamin to homocysteine. The Hcy-binding domain in association with the pterin-binding domain catalyzes the methylation of cob(I)alamin by methyltetrahydrofolate and the methylation of homocysteine. The B12-binding domain binds the cofactor. The AdoMet activation domain binds S-adenosyl-L-methionine. Under aerobic conditions cob(I)alamin can be converted to inactive cob(II)alamin. Reductive methylation by S-adenosyl-L-methionine and flavodoxin regenerates methylcobalamin.</text>
</comment>
<dbReference type="InterPro" id="IPR004223">
    <property type="entry name" value="VitB12-dep_Met_synth_activ_dom"/>
</dbReference>
<keyword evidence="2 8" id="KW-0489">Methyltransferase</keyword>
<dbReference type="PROSITE" id="PS51332">
    <property type="entry name" value="B12_BINDING"/>
    <property type="match status" value="1"/>
</dbReference>
<protein>
    <recommendedName>
        <fullName evidence="8">Methionine synthase</fullName>
        <ecNumber evidence="8">2.1.1.13</ecNumber>
    </recommendedName>
    <alternativeName>
        <fullName evidence="8">5-methyltetrahydrofolate--homocysteine methyltransferase</fullName>
    </alternativeName>
</protein>
<evidence type="ECO:0000256" key="2">
    <source>
        <dbReference type="ARBA" id="ARBA00022603"/>
    </source>
</evidence>
<dbReference type="PANTHER" id="PTHR45833:SF1">
    <property type="entry name" value="METHIONINE SYNTHASE"/>
    <property type="match status" value="1"/>
</dbReference>
<evidence type="ECO:0000259" key="11">
    <source>
        <dbReference type="PROSITE" id="PS50974"/>
    </source>
</evidence>
<comment type="similarity">
    <text evidence="1">Belongs to the vitamin-B12 dependent methionine synthase family.</text>
</comment>
<comment type="catalytic activity">
    <reaction evidence="8">
        <text>(6S)-5-methyl-5,6,7,8-tetrahydrofolate + L-homocysteine = (6S)-5,6,7,8-tetrahydrofolate + L-methionine</text>
        <dbReference type="Rhea" id="RHEA:11172"/>
        <dbReference type="ChEBI" id="CHEBI:18608"/>
        <dbReference type="ChEBI" id="CHEBI:57453"/>
        <dbReference type="ChEBI" id="CHEBI:57844"/>
        <dbReference type="ChEBI" id="CHEBI:58199"/>
        <dbReference type="EC" id="2.1.1.13"/>
    </reaction>
</comment>
<keyword evidence="6" id="KW-0677">Repeat</keyword>
<evidence type="ECO:0000256" key="7">
    <source>
        <dbReference type="ARBA" id="ARBA00023285"/>
    </source>
</evidence>
<dbReference type="InterPro" id="IPR036724">
    <property type="entry name" value="Cobalamin-bd_sf"/>
</dbReference>
<dbReference type="InterPro" id="IPR037010">
    <property type="entry name" value="VitB12-dep_Met_synth_activ_sf"/>
</dbReference>
<reference evidence="14 15" key="1">
    <citation type="submission" date="2021-08" db="EMBL/GenBank/DDBJ databases">
        <authorList>
            <person name="Zhang D."/>
            <person name="Zhang A."/>
            <person name="Wang L."/>
        </authorList>
    </citation>
    <scope>NUCLEOTIDE SEQUENCE [LARGE SCALE GENOMIC DNA]</scope>
    <source>
        <strain evidence="14 15">WL0086</strain>
    </source>
</reference>
<keyword evidence="8" id="KW-0949">S-adenosyl-L-methionine</keyword>
<evidence type="ECO:0000259" key="12">
    <source>
        <dbReference type="PROSITE" id="PS51332"/>
    </source>
</evidence>
<keyword evidence="8" id="KW-0486">Methionine biosynthesis</keyword>
<evidence type="ECO:0000259" key="13">
    <source>
        <dbReference type="PROSITE" id="PS51337"/>
    </source>
</evidence>
<dbReference type="Pfam" id="PF02607">
    <property type="entry name" value="B12-binding_2"/>
    <property type="match status" value="1"/>
</dbReference>
<feature type="domain" description="B12-binding" evidence="12">
    <location>
        <begin position="409"/>
        <end position="544"/>
    </location>
</feature>
<feature type="domain" description="AdoMet activation" evidence="11">
    <location>
        <begin position="560"/>
        <end position="918"/>
    </location>
</feature>
<proteinExistence type="inferred from homology"/>
<dbReference type="InterPro" id="IPR011822">
    <property type="entry name" value="MetH"/>
</dbReference>
<dbReference type="CDD" id="cd02069">
    <property type="entry name" value="methionine_synthase_B12_BD"/>
    <property type="match status" value="1"/>
</dbReference>
<dbReference type="InterPro" id="IPR000489">
    <property type="entry name" value="Pterin-binding_dom"/>
</dbReference>
<keyword evidence="8" id="KW-0028">Amino-acid biosynthesis</keyword>
<dbReference type="Pfam" id="PF02965">
    <property type="entry name" value="Met_synt_B12"/>
    <property type="match status" value="1"/>
</dbReference>
<dbReference type="Gene3D" id="1.10.288.10">
    <property type="entry name" value="Cobalamin-dependent Methionine Synthase, domain 2"/>
    <property type="match status" value="1"/>
</dbReference>
<dbReference type="Gene3D" id="1.10.1240.10">
    <property type="entry name" value="Methionine synthase domain"/>
    <property type="match status" value="1"/>
</dbReference>
<evidence type="ECO:0000313" key="15">
    <source>
        <dbReference type="Proteomes" id="UP000738431"/>
    </source>
</evidence>
<organism evidence="14 15">
    <name type="scientific">Actomonas aquatica</name>
    <dbReference type="NCBI Taxonomy" id="2866162"/>
    <lineage>
        <taxon>Bacteria</taxon>
        <taxon>Pseudomonadati</taxon>
        <taxon>Verrucomicrobiota</taxon>
        <taxon>Opitutia</taxon>
        <taxon>Opitutales</taxon>
        <taxon>Opitutaceae</taxon>
        <taxon>Actomonas</taxon>
    </lineage>
</organism>
<evidence type="ECO:0000313" key="14">
    <source>
        <dbReference type="EMBL" id="WRQ89733.1"/>
    </source>
</evidence>
<keyword evidence="5 8" id="KW-0479">Metal-binding</keyword>
<evidence type="ECO:0000256" key="1">
    <source>
        <dbReference type="ARBA" id="ARBA00010398"/>
    </source>
</evidence>
<gene>
    <name evidence="14" type="ORF">K1X11_009965</name>
</gene>